<dbReference type="InterPro" id="IPR025489">
    <property type="entry name" value="DUF4381"/>
</dbReference>
<gene>
    <name evidence="2" type="ORF">F2Z80_06675</name>
</gene>
<evidence type="ECO:0000313" key="3">
    <source>
        <dbReference type="Proteomes" id="UP000326687"/>
    </source>
</evidence>
<name>A0A5N3SB11_9VIBR</name>
<sequence length="187" mass="22058">MRLTEAVVPDNRILLKDFIDPTVVVEVNWAPITIGWKVLYFVVLAWLLRCLYKSARHFKRNQYRRVALSKLTQLSKDRPKGTIDVTKELYQMNRILKEVACHAYPNSNAASLSGEQWCEFLTNASMSTSRFVRPSMRHKVFDNKQLRQWQDDLYMPNRGSDWTEAKHDEIYRGVKTWIKRHVGELND</sequence>
<reference evidence="2 3" key="1">
    <citation type="submission" date="2019-09" db="EMBL/GenBank/DDBJ databases">
        <title>Vibrio Fortis S7-72.</title>
        <authorList>
            <person name="Das S.K."/>
        </authorList>
    </citation>
    <scope>NUCLEOTIDE SEQUENCE [LARGE SCALE GENOMIC DNA]</scope>
    <source>
        <strain evidence="2 3">S7-72</strain>
    </source>
</reference>
<keyword evidence="1" id="KW-0812">Transmembrane</keyword>
<dbReference type="AlphaFoldDB" id="A0A5N3SB11"/>
<dbReference type="Proteomes" id="UP000326687">
    <property type="component" value="Unassembled WGS sequence"/>
</dbReference>
<feature type="transmembrane region" description="Helical" evidence="1">
    <location>
        <begin position="34"/>
        <end position="52"/>
    </location>
</feature>
<dbReference type="Pfam" id="PF14316">
    <property type="entry name" value="DUF4381"/>
    <property type="match status" value="1"/>
</dbReference>
<evidence type="ECO:0000256" key="1">
    <source>
        <dbReference type="SAM" id="Phobius"/>
    </source>
</evidence>
<dbReference type="EMBL" id="VXDD01000001">
    <property type="protein sequence ID" value="KAB0303637.1"/>
    <property type="molecule type" value="Genomic_DNA"/>
</dbReference>
<organism evidence="2 3">
    <name type="scientific">Vibrio fortis</name>
    <dbReference type="NCBI Taxonomy" id="212667"/>
    <lineage>
        <taxon>Bacteria</taxon>
        <taxon>Pseudomonadati</taxon>
        <taxon>Pseudomonadota</taxon>
        <taxon>Gammaproteobacteria</taxon>
        <taxon>Vibrionales</taxon>
        <taxon>Vibrionaceae</taxon>
        <taxon>Vibrio</taxon>
    </lineage>
</organism>
<protein>
    <submittedName>
        <fullName evidence="2">DUF4381 domain-containing protein</fullName>
    </submittedName>
</protein>
<keyword evidence="1" id="KW-1133">Transmembrane helix</keyword>
<comment type="caution">
    <text evidence="2">The sequence shown here is derived from an EMBL/GenBank/DDBJ whole genome shotgun (WGS) entry which is preliminary data.</text>
</comment>
<proteinExistence type="predicted"/>
<keyword evidence="1" id="KW-0472">Membrane</keyword>
<evidence type="ECO:0000313" key="2">
    <source>
        <dbReference type="EMBL" id="KAB0303637.1"/>
    </source>
</evidence>
<accession>A0A5N3SB11</accession>